<dbReference type="STRING" id="742725.HMPREF9450_00706"/>
<feature type="domain" description="Phage integrase SAM-like" evidence="2">
    <location>
        <begin position="109"/>
        <end position="195"/>
    </location>
</feature>
<feature type="domain" description="Arm DNA-binding" evidence="3">
    <location>
        <begin position="9"/>
        <end position="95"/>
    </location>
</feature>
<dbReference type="InterPro" id="IPR035386">
    <property type="entry name" value="Arm-DNA-bind_5"/>
</dbReference>
<organism evidence="4 5">
    <name type="scientific">Alistipes indistinctus YIT 12060</name>
    <dbReference type="NCBI Taxonomy" id="742725"/>
    <lineage>
        <taxon>Bacteria</taxon>
        <taxon>Pseudomonadati</taxon>
        <taxon>Bacteroidota</taxon>
        <taxon>Bacteroidia</taxon>
        <taxon>Bacteroidales</taxon>
        <taxon>Rikenellaceae</taxon>
        <taxon>Alistipes</taxon>
    </lineage>
</organism>
<dbReference type="HOGENOM" id="CLU_033139_5_0_10"/>
<evidence type="ECO:0000259" key="3">
    <source>
        <dbReference type="Pfam" id="PF17293"/>
    </source>
</evidence>
<name>G5H7Q3_9BACT</name>
<evidence type="ECO:0000256" key="1">
    <source>
        <dbReference type="ARBA" id="ARBA00023125"/>
    </source>
</evidence>
<reference evidence="4 5" key="1">
    <citation type="submission" date="2011-08" db="EMBL/GenBank/DDBJ databases">
        <title>The Genome Sequence of Alistipes indistinctus YIT 12060.</title>
        <authorList>
            <consortium name="The Broad Institute Genome Sequencing Platform"/>
            <person name="Earl A."/>
            <person name="Ward D."/>
            <person name="Feldgarden M."/>
            <person name="Gevers D."/>
            <person name="Morotomi M."/>
            <person name="Young S.K."/>
            <person name="Zeng Q."/>
            <person name="Gargeya S."/>
            <person name="Fitzgerald M."/>
            <person name="Haas B."/>
            <person name="Abouelleil A."/>
            <person name="Alvarado L."/>
            <person name="Arachchi H.M."/>
            <person name="Berlin A."/>
            <person name="Brown A."/>
            <person name="Chapman S.B."/>
            <person name="Chen Z."/>
            <person name="Dunbar C."/>
            <person name="Freedman E."/>
            <person name="Gearin G."/>
            <person name="Gellesch M."/>
            <person name="Goldberg J."/>
            <person name="Griggs A."/>
            <person name="Gujja S."/>
            <person name="Heiman D."/>
            <person name="Howarth C."/>
            <person name="Larson L."/>
            <person name="Lui A."/>
            <person name="MacDonald P.J.P."/>
            <person name="Montmayeur A."/>
            <person name="Murphy C."/>
            <person name="Neiman D."/>
            <person name="Pearson M."/>
            <person name="Priest M."/>
            <person name="Roberts A."/>
            <person name="Saif S."/>
            <person name="Shea T."/>
            <person name="Shenoy N."/>
            <person name="Sisk P."/>
            <person name="Stolte C."/>
            <person name="Sykes S."/>
            <person name="Wortman J."/>
            <person name="Nusbaum C."/>
            <person name="Birren B."/>
        </authorList>
    </citation>
    <scope>NUCLEOTIDE SEQUENCE [LARGE SCALE GENOMIC DNA]</scope>
    <source>
        <strain evidence="4 5">YIT 12060</strain>
    </source>
</reference>
<evidence type="ECO:0008006" key="6">
    <source>
        <dbReference type="Google" id="ProtNLM"/>
    </source>
</evidence>
<keyword evidence="5" id="KW-1185">Reference proteome</keyword>
<sequence>MRNTISVLFFQRKNANRMEEMQSVMARITINGKSAEINTGVKCYLGDWDTVHHSIIGRTHEIKEKNKALAGIRTKINQLYYQQTLYGQITTANQIKETLTGTKNKHHYLLALMAMHNDNVKQQVGICKSKATYLKYEVTRKHLANFISRTFSKEDIALDKIDHQFICDFELYLRTVATCGANTTAKFMQFFKRIVFWP</sequence>
<proteinExistence type="predicted"/>
<dbReference type="AlphaFoldDB" id="G5H7Q3"/>
<dbReference type="EMBL" id="ADLD01000009">
    <property type="protein sequence ID" value="EHB92502.1"/>
    <property type="molecule type" value="Genomic_DNA"/>
</dbReference>
<dbReference type="Proteomes" id="UP000006008">
    <property type="component" value="Unassembled WGS sequence"/>
</dbReference>
<dbReference type="InterPro" id="IPR025269">
    <property type="entry name" value="SAM-like_dom"/>
</dbReference>
<gene>
    <name evidence="4" type="ORF">HMPREF9450_00706</name>
</gene>
<dbReference type="GO" id="GO:0003677">
    <property type="term" value="F:DNA binding"/>
    <property type="evidence" value="ECO:0007669"/>
    <property type="project" value="UniProtKB-KW"/>
</dbReference>
<keyword evidence="1" id="KW-0238">DNA-binding</keyword>
<protein>
    <recommendedName>
        <fullName evidence="6">Phage integrase SAM-like domain-containing protein</fullName>
    </recommendedName>
</protein>
<dbReference type="Pfam" id="PF17293">
    <property type="entry name" value="Arm-DNA-bind_5"/>
    <property type="match status" value="1"/>
</dbReference>
<dbReference type="InterPro" id="IPR010998">
    <property type="entry name" value="Integrase_recombinase_N"/>
</dbReference>
<evidence type="ECO:0000259" key="2">
    <source>
        <dbReference type="Pfam" id="PF13102"/>
    </source>
</evidence>
<dbReference type="eggNOG" id="COG0582">
    <property type="taxonomic scope" value="Bacteria"/>
</dbReference>
<evidence type="ECO:0000313" key="5">
    <source>
        <dbReference type="Proteomes" id="UP000006008"/>
    </source>
</evidence>
<dbReference type="RefSeq" id="WP_009133512.1">
    <property type="nucleotide sequence ID" value="NZ_JH370371.1"/>
</dbReference>
<dbReference type="PATRIC" id="fig|742725.3.peg.761"/>
<dbReference type="Gene3D" id="1.10.150.130">
    <property type="match status" value="1"/>
</dbReference>
<evidence type="ECO:0000313" key="4">
    <source>
        <dbReference type="EMBL" id="EHB92502.1"/>
    </source>
</evidence>
<dbReference type="Pfam" id="PF13102">
    <property type="entry name" value="Phage_int_SAM_5"/>
    <property type="match status" value="1"/>
</dbReference>
<comment type="caution">
    <text evidence="4">The sequence shown here is derived from an EMBL/GenBank/DDBJ whole genome shotgun (WGS) entry which is preliminary data.</text>
</comment>
<accession>G5H7Q3</accession>